<dbReference type="Gene3D" id="2.60.120.10">
    <property type="entry name" value="Jelly Rolls"/>
    <property type="match status" value="1"/>
</dbReference>
<evidence type="ECO:0000313" key="2">
    <source>
        <dbReference type="Proteomes" id="UP001201873"/>
    </source>
</evidence>
<reference evidence="1 2" key="1">
    <citation type="submission" date="2022-04" db="EMBL/GenBank/DDBJ databases">
        <title>Genome diversity in the genus Frankia.</title>
        <authorList>
            <person name="Carlos-Shanley C."/>
            <person name="Hahn D."/>
        </authorList>
    </citation>
    <scope>NUCLEOTIDE SEQUENCE [LARGE SCALE GENOMIC DNA]</scope>
    <source>
        <strain evidence="1 2">Ag45/Mut15</strain>
    </source>
</reference>
<dbReference type="SUPFAM" id="SSF51182">
    <property type="entry name" value="RmlC-like cupins"/>
    <property type="match status" value="1"/>
</dbReference>
<protein>
    <submittedName>
        <fullName evidence="1">Cupin domain-containing protein</fullName>
    </submittedName>
</protein>
<evidence type="ECO:0000313" key="1">
    <source>
        <dbReference type="EMBL" id="MCK9877131.1"/>
    </source>
</evidence>
<sequence length="170" mass="18400">MPDTQEARKMVFFSAADAPSLDDEGMMSSAALDPAIAEEVDLGPYSNASKLSVLYRGAGPEGFSLVHVSFNPGFRLPRHTHNVDCLYYVVSGEIIMGSRRLHAGEGFFIRAGVTYAYEAGPQGVEVLEFRAATSFDIQILDQTVDRWRAIVNSLRVGGTAQAVDEPVPSS</sequence>
<dbReference type="InterPro" id="IPR011051">
    <property type="entry name" value="RmlC_Cupin_sf"/>
</dbReference>
<comment type="caution">
    <text evidence="1">The sequence shown here is derived from an EMBL/GenBank/DDBJ whole genome shotgun (WGS) entry which is preliminary data.</text>
</comment>
<accession>A0ABT0K078</accession>
<dbReference type="InterPro" id="IPR014710">
    <property type="entry name" value="RmlC-like_jellyroll"/>
</dbReference>
<dbReference type="CDD" id="cd02208">
    <property type="entry name" value="cupin_RmlC-like"/>
    <property type="match status" value="1"/>
</dbReference>
<dbReference type="EMBL" id="JALKFT010000014">
    <property type="protein sequence ID" value="MCK9877131.1"/>
    <property type="molecule type" value="Genomic_DNA"/>
</dbReference>
<keyword evidence="2" id="KW-1185">Reference proteome</keyword>
<proteinExistence type="predicted"/>
<dbReference type="RefSeq" id="WP_248825417.1">
    <property type="nucleotide sequence ID" value="NZ_JALKFT010000014.1"/>
</dbReference>
<name>A0ABT0K078_9ACTN</name>
<dbReference type="Proteomes" id="UP001201873">
    <property type="component" value="Unassembled WGS sequence"/>
</dbReference>
<gene>
    <name evidence="1" type="ORF">MXD59_15340</name>
</gene>
<organism evidence="1 2">
    <name type="scientific">Frankia umida</name>
    <dbReference type="NCBI Taxonomy" id="573489"/>
    <lineage>
        <taxon>Bacteria</taxon>
        <taxon>Bacillati</taxon>
        <taxon>Actinomycetota</taxon>
        <taxon>Actinomycetes</taxon>
        <taxon>Frankiales</taxon>
        <taxon>Frankiaceae</taxon>
        <taxon>Frankia</taxon>
    </lineage>
</organism>